<gene>
    <name evidence="1" type="ORF">MLD38_002627</name>
</gene>
<sequence length="291" mass="31645">MGSSTPGGVVQQSNLGSLFLPASSRSQTRTNGRKAPSPVENPRGRKQREMERSSMIDMPLDDIIQLTNPTRKRPRHMPPASASSTTAPLFLGSSGLGPPASHFPVPPAPYPYPGPPSVMPMSMLLPTGLSGWDPGDGTKLYVSNLDYDVSNEDIKLLFSDVGALKRYGIHCDRAGRSMGTAEVVFFRREDAVAAIRRYDNSRLDGKPLKIELVGANVVAPNYCFVEPFRTPMGVQRPMMTTHGHNHNTRQSPSQVGNGRGMVENVKPTAEALDADLEKHQSKAKRTSKLAK</sequence>
<reference evidence="2" key="1">
    <citation type="journal article" date="2023" name="Front. Plant Sci.">
        <title>Chromosomal-level genome assembly of Melastoma candidum provides insights into trichome evolution.</title>
        <authorList>
            <person name="Zhong Y."/>
            <person name="Wu W."/>
            <person name="Sun C."/>
            <person name="Zou P."/>
            <person name="Liu Y."/>
            <person name="Dai S."/>
            <person name="Zhou R."/>
        </authorList>
    </citation>
    <scope>NUCLEOTIDE SEQUENCE [LARGE SCALE GENOMIC DNA]</scope>
</reference>
<organism evidence="1 2">
    <name type="scientific">Melastoma candidum</name>
    <dbReference type="NCBI Taxonomy" id="119954"/>
    <lineage>
        <taxon>Eukaryota</taxon>
        <taxon>Viridiplantae</taxon>
        <taxon>Streptophyta</taxon>
        <taxon>Embryophyta</taxon>
        <taxon>Tracheophyta</taxon>
        <taxon>Spermatophyta</taxon>
        <taxon>Magnoliopsida</taxon>
        <taxon>eudicotyledons</taxon>
        <taxon>Gunneridae</taxon>
        <taxon>Pentapetalae</taxon>
        <taxon>rosids</taxon>
        <taxon>malvids</taxon>
        <taxon>Myrtales</taxon>
        <taxon>Melastomataceae</taxon>
        <taxon>Melastomatoideae</taxon>
        <taxon>Melastomateae</taxon>
        <taxon>Melastoma</taxon>
    </lineage>
</organism>
<evidence type="ECO:0000313" key="1">
    <source>
        <dbReference type="EMBL" id="KAI4384477.1"/>
    </source>
</evidence>
<evidence type="ECO:0000313" key="2">
    <source>
        <dbReference type="Proteomes" id="UP001057402"/>
    </source>
</evidence>
<dbReference type="Proteomes" id="UP001057402">
    <property type="component" value="Chromosome 2"/>
</dbReference>
<name>A0ACB9RZP3_9MYRT</name>
<proteinExistence type="predicted"/>
<keyword evidence="2" id="KW-1185">Reference proteome</keyword>
<comment type="caution">
    <text evidence="1">The sequence shown here is derived from an EMBL/GenBank/DDBJ whole genome shotgun (WGS) entry which is preliminary data.</text>
</comment>
<protein>
    <submittedName>
        <fullName evidence="1">Uncharacterized protein</fullName>
    </submittedName>
</protein>
<accession>A0ACB9RZP3</accession>
<dbReference type="EMBL" id="CM042881">
    <property type="protein sequence ID" value="KAI4384477.1"/>
    <property type="molecule type" value="Genomic_DNA"/>
</dbReference>